<accession>A0A0F9KYE5</accession>
<organism evidence="1">
    <name type="scientific">marine sediment metagenome</name>
    <dbReference type="NCBI Taxonomy" id="412755"/>
    <lineage>
        <taxon>unclassified sequences</taxon>
        <taxon>metagenomes</taxon>
        <taxon>ecological metagenomes</taxon>
    </lineage>
</organism>
<dbReference type="AlphaFoldDB" id="A0A0F9KYE5"/>
<dbReference type="InterPro" id="IPR021146">
    <property type="entry name" value="Phage_gp6-like_head-tail"/>
</dbReference>
<protein>
    <submittedName>
        <fullName evidence="1">Uncharacterized protein</fullName>
    </submittedName>
</protein>
<sequence>MVDSLWGILADIKEELEIATGDTADDAYLNTKITKVNRFIDNLISSHATTLPITTSLSEALKDAAIAAVSAKYRRRNKEFETANAYQAEFDRIIDSVIQRFRADSESRSLRVAVVKAYATEPLASDS</sequence>
<reference evidence="1" key="1">
    <citation type="journal article" date="2015" name="Nature">
        <title>Complex archaea that bridge the gap between prokaryotes and eukaryotes.</title>
        <authorList>
            <person name="Spang A."/>
            <person name="Saw J.H."/>
            <person name="Jorgensen S.L."/>
            <person name="Zaremba-Niedzwiedzka K."/>
            <person name="Martijn J."/>
            <person name="Lind A.E."/>
            <person name="van Eijk R."/>
            <person name="Schleper C."/>
            <person name="Guy L."/>
            <person name="Ettema T.J."/>
        </authorList>
    </citation>
    <scope>NUCLEOTIDE SEQUENCE</scope>
</reference>
<dbReference type="EMBL" id="LAZR01008285">
    <property type="protein sequence ID" value="KKM79796.1"/>
    <property type="molecule type" value="Genomic_DNA"/>
</dbReference>
<dbReference type="Pfam" id="PF05135">
    <property type="entry name" value="Phage_connect_1"/>
    <property type="match status" value="1"/>
</dbReference>
<comment type="caution">
    <text evidence="1">The sequence shown here is derived from an EMBL/GenBank/DDBJ whole genome shotgun (WGS) entry which is preliminary data.</text>
</comment>
<proteinExistence type="predicted"/>
<evidence type="ECO:0000313" key="1">
    <source>
        <dbReference type="EMBL" id="KKM79796.1"/>
    </source>
</evidence>
<name>A0A0F9KYE5_9ZZZZ</name>
<gene>
    <name evidence="1" type="ORF">LCGC14_1346380</name>
</gene>